<reference evidence="8" key="3">
    <citation type="submission" date="2020-12" db="UniProtKB">
        <authorList>
            <consortium name="EnsemblPlants"/>
        </authorList>
    </citation>
    <scope>IDENTIFICATION</scope>
</reference>
<dbReference type="InterPro" id="IPR005314">
    <property type="entry name" value="Peptidase_C50"/>
</dbReference>
<dbReference type="KEGG" id="ppp:112285826"/>
<dbReference type="GO" id="GO:0004197">
    <property type="term" value="F:cysteine-type endopeptidase activity"/>
    <property type="evidence" value="ECO:0000318"/>
    <property type="project" value="GO_Central"/>
</dbReference>
<feature type="compositionally biased region" description="Basic and acidic residues" evidence="5">
    <location>
        <begin position="1"/>
        <end position="23"/>
    </location>
</feature>
<dbReference type="PROSITE" id="PS51700">
    <property type="entry name" value="SEPARIN"/>
    <property type="match status" value="1"/>
</dbReference>
<accession>A9RY57</accession>
<evidence type="ECO:0000313" key="7">
    <source>
        <dbReference type="EMBL" id="PNR49186.1"/>
    </source>
</evidence>
<dbReference type="PANTHER" id="PTHR12792:SF0">
    <property type="entry name" value="SEPARIN"/>
    <property type="match status" value="1"/>
</dbReference>
<name>A9RY57_PHYPA</name>
<dbReference type="Proteomes" id="UP000006727">
    <property type="component" value="Chromosome 8"/>
</dbReference>
<feature type="domain" description="Peptidase C50" evidence="6">
    <location>
        <begin position="2192"/>
        <end position="2287"/>
    </location>
</feature>
<dbReference type="GO" id="GO:0005634">
    <property type="term" value="C:nucleus"/>
    <property type="evidence" value="ECO:0000318"/>
    <property type="project" value="GO_Central"/>
</dbReference>
<dbReference type="EC" id="3.4.22.49" evidence="2"/>
<evidence type="ECO:0000256" key="2">
    <source>
        <dbReference type="ARBA" id="ARBA00012489"/>
    </source>
</evidence>
<feature type="region of interest" description="Disordered" evidence="5">
    <location>
        <begin position="1"/>
        <end position="33"/>
    </location>
</feature>
<sequence length="2426" mass="268715">MGLKEPKGSQVKEGKVTRAKEGKVSQAKKVAGDSIDRSGNSEALLELLQGENVTGLCKQLKVFVAPLIAVSGGGKENTSRTELHKLAKQFVPFLVRLLKLCFVNVGKVPDEEQAQSQSGGDEVFLAIEIALDGLDVLRSFITGSPFEIEIQRCSFVRRLLAWRRHSAALIQCRKNLSSICLNFSASAEKCSRKQVQAPGAAKVQKCAAITVTEKKKKKQAGPNYVLPHPQDVELTLGLPTLVSGIVTDLIWCTGESAPTSVESYHELLALPGQLEPWLAVLDASAAVKQKDTLYKGLYKCVSILVTNPNRYGVQLVREFSMLTLQICAASSLWKQYVKVACKLSHCLSHNSASDIRLGLDVSQAAMKGSLENIELQGLWANTDMLELVSYYAHLCQTNKCSAEGSSFLGELVQQLFKLSPPVATVVGFYVIGLKFCCDVVDFDATCHNLLCDGAALLESCLQQESENDRRNHAFGSLKALEMVKKNSSKYIQGAWTSFISECKTETIVVSETGSIHSILRRVLHLWFLLLSRASVYWKLTREEDLILKQGWSLASAPLVSLLRLSLMSLQGVQDSVNCIDDLLKRGNLQIDELRWIIASAYNMGIQIYNKKDYEFACFPFRVAYDAAWVRVEVSRHLSLAQPTDIQVYDFILDSCIKCITLADSLKRSGKSQAGFETLSDGLLRWATIHSTLQPQPSNIPSSLAYTWVKTLHTEDSAILKSGTHVYECLYSFLETRCLALHHRTLGLLLEEELSVLHDLEIQGFDNIQFIMEQNLQSLLDNVYIVDDFPVERCRILLEKGRLARLKGNHDFESFSEVIAVLNKTLKDVTKKGIDSTQIANVENQLAMAYCAHAFCSYESEPSGQDYLESIFSALSVWEDSARGGRTWIGLDAHGEARILGQTASCGVSLLRLLLSVNDLMALKGYSLIQNRIQQLVVSLLSPVRMDSDSKLFSSLWANARLSHVLCPVPYPSGFFTLLTSKLGADCNALQFWEDCALLCPGSSLDAQLRLMHQRPHYGRRNTNIDKAAGCCQAFEVVEQIAISKLGTGPKSSGEVSKLAILFYMLAEHALDEGKLRVACKYAKESLNLRLRLVSRMFQTKYTGTVSTDSDSDNVEIEAAGQGKSKTGRLHVLDSVATRAWPKLSSHAKPVDFEPNPWRVLGDYVESLMQNGVISEKVGAVDDALARFSEGYSVSLTQNLPLARAAFKSCLGEVQRKRHNWEVAESELLLAKEAYENLETLWICNCCHRAGSAAVLYRLGDLARRCRQSGDPVSGGLIHHEDAMSSYISSRESLTAVLSKVNEGCDCSSCKYSASTALHGTSQIILTEDCLNTGVARRLEETLQCENENNKEHSSITPSVVGGKSVMMLENHKLSTDPSPASKQVEVDLSASLSNLKLTHKESNACDVKAPARRNSRRKPSDDAVPLEQKKLIEKRSTRSGKFKVTDKIELVASTEVAPVVNAVNTAKVVRKRLVKKSTIEDQKAILNDIFTIVEPEGHDHHANFTSNREELTSCVVRQASSESMDNWITYKWVNIFHQLLARVTVQMGKCYMEMGYPDKAVVVFQHASCLLNIQLDLVNPCADYTSYSFMNRSKSLFPIEEAAFFYHKSLFQLQMIQSSGSAGGVECVLPMNWLAHAYSLSTQAPPLLRKISRLLSILHVPITCGGLGLVHNLDCSMRERAAFFHQVSIGAGCRQQHLSVLDSKLLSLASETQQEPTHISSRKCFEEMQNALAVAPLDLLTQDLSVSKLVKGLPISTLCCISLVDREQAALLKRRESLSGSKPAKASVWVLSTRYCDTSGPISVILPANPLVDGEEHLSERPGSSASCPYDLDEPEPLKLPSTAINTGVIVNSRRHRYQSSLQEIASAFTSILDESRLSTSGNVDIETVEEKRQWWRWRLALDTRLLQLLESMENSWLGQWKCLLVAEPASSSNQENLQIRAEELVSWLKSSYGVLQKSGAHWNTYGALVRMLLQGLGSLTSDQVKEGISMLQKCMEAFLDQLQDSKTMAQNGRRSKRSITCGQDLSSEAMDRFCKAYINLVQSQESENPQHGEDTCAGISGSKRTRKAKKNISATFMVGCGGPSEARLDVRDLVGTARKSITLVLDSELQGLPWESLPVVRGFETYRMPSVASIRALFIHQQLISATVSCNSSTLDQTNEQAGLWVDRSVRKSTLEIPLSIVPISEPRVNPYNTYYVLNPSGDLAKTQEAFEVWFKENIGWEGKVGQVPTIDEYVAGLQKHDLYTYLGHGSGEQYLPERFVRRLDRCAASLLMGCSSGRFSPRGDYEPVGVPLSFLMAGCPAAIANLWDVTDGDIDRFSRFLLHKWLGTPNDVDSVTLERKVQDEAKQTMDVAGQHGSRKYSEIIETVTQRDQQTILAKSNCGERWSRMGSFIGEGRNICRLPYLIGASPVYYGIPTSIIRKEAH</sequence>
<dbReference type="OrthoDB" id="10255632at2759"/>
<dbReference type="InterPro" id="IPR056933">
    <property type="entry name" value="TPR_ESP1"/>
</dbReference>
<dbReference type="RefSeq" id="XP_024382825.1">
    <property type="nucleotide sequence ID" value="XM_024527057.2"/>
</dbReference>
<dbReference type="STRING" id="3218.A9RY57"/>
<evidence type="ECO:0000313" key="9">
    <source>
        <dbReference type="Proteomes" id="UP000006727"/>
    </source>
</evidence>
<evidence type="ECO:0000259" key="6">
    <source>
        <dbReference type="PROSITE" id="PS51700"/>
    </source>
</evidence>
<dbReference type="EnsemblPlants" id="Pp3c8_2900V3.2">
    <property type="protein sequence ID" value="Pp3c8_2900V3.2"/>
    <property type="gene ID" value="Pp3c8_2900"/>
</dbReference>
<evidence type="ECO:0000256" key="1">
    <source>
        <dbReference type="ARBA" id="ARBA00000451"/>
    </source>
</evidence>
<dbReference type="PANTHER" id="PTHR12792">
    <property type="entry name" value="EXTRA SPINDLE POLES 1-RELATED"/>
    <property type="match status" value="1"/>
</dbReference>
<dbReference type="PaxDb" id="3218-PP1S35_174V6.1"/>
<evidence type="ECO:0000256" key="5">
    <source>
        <dbReference type="SAM" id="MobiDB-lite"/>
    </source>
</evidence>
<evidence type="ECO:0000256" key="3">
    <source>
        <dbReference type="ARBA" id="ARBA00022801"/>
    </source>
</evidence>
<organism evidence="7">
    <name type="scientific">Physcomitrium patens</name>
    <name type="common">Spreading-leaved earth moss</name>
    <name type="synonym">Physcomitrella patens</name>
    <dbReference type="NCBI Taxonomy" id="3218"/>
    <lineage>
        <taxon>Eukaryota</taxon>
        <taxon>Viridiplantae</taxon>
        <taxon>Streptophyta</taxon>
        <taxon>Embryophyta</taxon>
        <taxon>Bryophyta</taxon>
        <taxon>Bryophytina</taxon>
        <taxon>Bryopsida</taxon>
        <taxon>Funariidae</taxon>
        <taxon>Funariales</taxon>
        <taxon>Funariaceae</taxon>
        <taxon>Physcomitrium</taxon>
    </lineage>
</organism>
<gene>
    <name evidence="8" type="primary">LOC112285826</name>
    <name evidence="7" type="ORF">PHYPA_011082</name>
</gene>
<dbReference type="EnsemblPlants" id="Pp3c8_2900V3.1">
    <property type="protein sequence ID" value="Pp3c8_2900V3.1"/>
    <property type="gene ID" value="Pp3c8_2900"/>
</dbReference>
<dbReference type="GO" id="GO:0006508">
    <property type="term" value="P:proteolysis"/>
    <property type="evidence" value="ECO:0007669"/>
    <property type="project" value="InterPro"/>
</dbReference>
<keyword evidence="3" id="KW-0378">Hydrolase</keyword>
<proteinExistence type="predicted"/>
<dbReference type="Pfam" id="PF25110">
    <property type="entry name" value="TPR_ESP1"/>
    <property type="match status" value="1"/>
</dbReference>
<evidence type="ECO:0000256" key="4">
    <source>
        <dbReference type="ARBA" id="ARBA00022829"/>
    </source>
</evidence>
<dbReference type="eggNOG" id="KOG1849">
    <property type="taxonomic scope" value="Eukaryota"/>
</dbReference>
<dbReference type="InterPro" id="IPR030397">
    <property type="entry name" value="SEPARIN_core_dom"/>
</dbReference>
<reference evidence="7 9" key="2">
    <citation type="journal article" date="2018" name="Plant J.">
        <title>The Physcomitrella patens chromosome-scale assembly reveals moss genome structure and evolution.</title>
        <authorList>
            <person name="Lang D."/>
            <person name="Ullrich K.K."/>
            <person name="Murat F."/>
            <person name="Fuchs J."/>
            <person name="Jenkins J."/>
            <person name="Haas F.B."/>
            <person name="Piednoel M."/>
            <person name="Gundlach H."/>
            <person name="Van Bel M."/>
            <person name="Meyberg R."/>
            <person name="Vives C."/>
            <person name="Morata J."/>
            <person name="Symeonidi A."/>
            <person name="Hiss M."/>
            <person name="Muchero W."/>
            <person name="Kamisugi Y."/>
            <person name="Saleh O."/>
            <person name="Blanc G."/>
            <person name="Decker E.L."/>
            <person name="van Gessel N."/>
            <person name="Grimwood J."/>
            <person name="Hayes R.D."/>
            <person name="Graham S.W."/>
            <person name="Gunter L.E."/>
            <person name="McDaniel S.F."/>
            <person name="Hoernstein S.N.W."/>
            <person name="Larsson A."/>
            <person name="Li F.W."/>
            <person name="Perroud P.F."/>
            <person name="Phillips J."/>
            <person name="Ranjan P."/>
            <person name="Rokshar D.S."/>
            <person name="Rothfels C.J."/>
            <person name="Schneider L."/>
            <person name="Shu S."/>
            <person name="Stevenson D.W."/>
            <person name="Thummler F."/>
            <person name="Tillich M."/>
            <person name="Villarreal Aguilar J.C."/>
            <person name="Widiez T."/>
            <person name="Wong G.K."/>
            <person name="Wymore A."/>
            <person name="Zhang Y."/>
            <person name="Zimmer A.D."/>
            <person name="Quatrano R.S."/>
            <person name="Mayer K.F.X."/>
            <person name="Goodstein D."/>
            <person name="Casacuberta J.M."/>
            <person name="Vandepoele K."/>
            <person name="Reski R."/>
            <person name="Cuming A.C."/>
            <person name="Tuskan G.A."/>
            <person name="Maumus F."/>
            <person name="Salse J."/>
            <person name="Schmutz J."/>
            <person name="Rensing S.A."/>
        </authorList>
    </citation>
    <scope>NUCLEOTIDE SEQUENCE [LARGE SCALE GENOMIC DNA]</scope>
    <source>
        <strain evidence="8 9">cv. Gransden 2004</strain>
    </source>
</reference>
<comment type="catalytic activity">
    <reaction evidence="1">
        <text>All bonds known to be hydrolyzed by this endopeptidase have arginine in P1 and an acidic residue in P4. P6 is often occupied by an acidic residue or by a hydroxy-amino-acid residue, the phosphorylation of which enhances cleavage.</text>
        <dbReference type="EC" id="3.4.22.49"/>
    </reaction>
</comment>
<dbReference type="GO" id="GO:0072686">
    <property type="term" value="C:mitotic spindle"/>
    <property type="evidence" value="ECO:0000318"/>
    <property type="project" value="GO_Central"/>
</dbReference>
<keyword evidence="9" id="KW-1185">Reference proteome</keyword>
<dbReference type="HOGENOM" id="CLU_001952_0_0_1"/>
<reference evidence="7 9" key="1">
    <citation type="journal article" date="2008" name="Science">
        <title>The Physcomitrella genome reveals evolutionary insights into the conquest of land by plants.</title>
        <authorList>
            <person name="Rensing S."/>
            <person name="Lang D."/>
            <person name="Zimmer A."/>
            <person name="Terry A."/>
            <person name="Salamov A."/>
            <person name="Shapiro H."/>
            <person name="Nishiyama T."/>
            <person name="Perroud P.-F."/>
            <person name="Lindquist E."/>
            <person name="Kamisugi Y."/>
            <person name="Tanahashi T."/>
            <person name="Sakakibara K."/>
            <person name="Fujita T."/>
            <person name="Oishi K."/>
            <person name="Shin-I T."/>
            <person name="Kuroki Y."/>
            <person name="Toyoda A."/>
            <person name="Suzuki Y."/>
            <person name="Hashimoto A."/>
            <person name="Yamaguchi K."/>
            <person name="Sugano A."/>
            <person name="Kohara Y."/>
            <person name="Fujiyama A."/>
            <person name="Anterola A."/>
            <person name="Aoki S."/>
            <person name="Ashton N."/>
            <person name="Barbazuk W.B."/>
            <person name="Barker E."/>
            <person name="Bennetzen J."/>
            <person name="Bezanilla M."/>
            <person name="Blankenship R."/>
            <person name="Cho S.H."/>
            <person name="Dutcher S."/>
            <person name="Estelle M."/>
            <person name="Fawcett J.A."/>
            <person name="Gundlach H."/>
            <person name="Hanada K."/>
            <person name="Heyl A."/>
            <person name="Hicks K.A."/>
            <person name="Hugh J."/>
            <person name="Lohr M."/>
            <person name="Mayer K."/>
            <person name="Melkozernov A."/>
            <person name="Murata T."/>
            <person name="Nelson D."/>
            <person name="Pils B."/>
            <person name="Prigge M."/>
            <person name="Reiss B."/>
            <person name="Renner T."/>
            <person name="Rombauts S."/>
            <person name="Rushton P."/>
            <person name="Sanderfoot A."/>
            <person name="Schween G."/>
            <person name="Shiu S.-H."/>
            <person name="Stueber K."/>
            <person name="Theodoulou F.L."/>
            <person name="Tu H."/>
            <person name="Van de Peer Y."/>
            <person name="Verrier P.J."/>
            <person name="Waters E."/>
            <person name="Wood A."/>
            <person name="Yang L."/>
            <person name="Cove D."/>
            <person name="Cuming A."/>
            <person name="Hasebe M."/>
            <person name="Lucas S."/>
            <person name="Mishler D.B."/>
            <person name="Reski R."/>
            <person name="Grigoriev I."/>
            <person name="Quatrano R.S."/>
            <person name="Boore J.L."/>
        </authorList>
    </citation>
    <scope>NUCLEOTIDE SEQUENCE [LARGE SCALE GENOMIC DNA]</scope>
    <source>
        <strain evidence="8 9">cv. Gransden 2004</strain>
    </source>
</reference>
<dbReference type="Gramene" id="Pp3c8_2900V3.1">
    <property type="protein sequence ID" value="Pp3c8_2900V3.1"/>
    <property type="gene ID" value="Pp3c8_2900"/>
</dbReference>
<protein>
    <recommendedName>
        <fullName evidence="2">separase</fullName>
        <ecNumber evidence="2">3.4.22.49</ecNumber>
    </recommendedName>
</protein>
<dbReference type="Pfam" id="PF03568">
    <property type="entry name" value="Separin_C"/>
    <property type="match status" value="1"/>
</dbReference>
<evidence type="ECO:0000313" key="8">
    <source>
        <dbReference type="EnsemblPlants" id="Pp3c8_2900V3.1"/>
    </source>
</evidence>
<dbReference type="OMA" id="SYCANKC"/>
<dbReference type="Gramene" id="Pp3c8_2900V3.2">
    <property type="protein sequence ID" value="Pp3c8_2900V3.2"/>
    <property type="gene ID" value="Pp3c8_2900"/>
</dbReference>
<keyword evidence="4" id="KW-0159">Chromosome partition</keyword>
<dbReference type="GO" id="GO:0005737">
    <property type="term" value="C:cytoplasm"/>
    <property type="evidence" value="ECO:0000318"/>
    <property type="project" value="GO_Central"/>
</dbReference>
<dbReference type="GeneID" id="112285826"/>
<dbReference type="GO" id="GO:0051307">
    <property type="term" value="P:meiotic chromosome separation"/>
    <property type="evidence" value="ECO:0000318"/>
    <property type="project" value="GO_Central"/>
</dbReference>
<dbReference type="FunCoup" id="A9RY57">
    <property type="interactions" value="657"/>
</dbReference>
<dbReference type="EMBL" id="ABEU02000008">
    <property type="protein sequence ID" value="PNR49186.1"/>
    <property type="molecule type" value="Genomic_DNA"/>
</dbReference>